<gene>
    <name evidence="2" type="ORF">AMS68_003779</name>
</gene>
<dbReference type="OrthoDB" id="3946796at2759"/>
<feature type="region of interest" description="Disordered" evidence="1">
    <location>
        <begin position="99"/>
        <end position="125"/>
    </location>
</feature>
<evidence type="ECO:0000256" key="1">
    <source>
        <dbReference type="SAM" id="MobiDB-lite"/>
    </source>
</evidence>
<feature type="compositionally biased region" description="Polar residues" evidence="1">
    <location>
        <begin position="528"/>
        <end position="537"/>
    </location>
</feature>
<reference evidence="2 3" key="1">
    <citation type="journal article" date="2016" name="Sci. Rep.">
        <title>Peltaster fructicola genome reveals evolution from an invasive phytopathogen to an ectophytic parasite.</title>
        <authorList>
            <person name="Xu C."/>
            <person name="Chen H."/>
            <person name="Gleason M.L."/>
            <person name="Xu J.R."/>
            <person name="Liu H."/>
            <person name="Zhang R."/>
            <person name="Sun G."/>
        </authorList>
    </citation>
    <scope>NUCLEOTIDE SEQUENCE [LARGE SCALE GENOMIC DNA]</scope>
    <source>
        <strain evidence="2 3">LNHT1506</strain>
    </source>
</reference>
<dbReference type="AlphaFoldDB" id="A0A6H0XU10"/>
<evidence type="ECO:0000313" key="3">
    <source>
        <dbReference type="Proteomes" id="UP000503462"/>
    </source>
</evidence>
<accession>A0A6H0XU10</accession>
<organism evidence="2 3">
    <name type="scientific">Peltaster fructicola</name>
    <dbReference type="NCBI Taxonomy" id="286661"/>
    <lineage>
        <taxon>Eukaryota</taxon>
        <taxon>Fungi</taxon>
        <taxon>Dikarya</taxon>
        <taxon>Ascomycota</taxon>
        <taxon>Pezizomycotina</taxon>
        <taxon>Dothideomycetes</taxon>
        <taxon>Dothideomycetes incertae sedis</taxon>
        <taxon>Peltaster</taxon>
    </lineage>
</organism>
<dbReference type="Proteomes" id="UP000503462">
    <property type="component" value="Chromosome 2"/>
</dbReference>
<name>A0A6H0XU10_9PEZI</name>
<feature type="region of interest" description="Disordered" evidence="1">
    <location>
        <begin position="550"/>
        <end position="583"/>
    </location>
</feature>
<evidence type="ECO:0000313" key="2">
    <source>
        <dbReference type="EMBL" id="QIW98261.1"/>
    </source>
</evidence>
<dbReference type="EMBL" id="CP051140">
    <property type="protein sequence ID" value="QIW98261.1"/>
    <property type="molecule type" value="Genomic_DNA"/>
</dbReference>
<proteinExistence type="predicted"/>
<feature type="region of interest" description="Disordered" evidence="1">
    <location>
        <begin position="359"/>
        <end position="442"/>
    </location>
</feature>
<keyword evidence="3" id="KW-1185">Reference proteome</keyword>
<feature type="compositionally biased region" description="Basic and acidic residues" evidence="1">
    <location>
        <begin position="615"/>
        <end position="656"/>
    </location>
</feature>
<evidence type="ECO:0008006" key="4">
    <source>
        <dbReference type="Google" id="ProtNLM"/>
    </source>
</evidence>
<sequence>MTSEQSSPARYKTRAHALDHIEIHEDALLVTQLNVHLSTAGLEAAFADLKLNHRAPLAEIELKAAQYSERDREATNVSGETCSVGEGTIFSAKPSVYNSIASPSRTPQQQPKISHETPQLLLSPPNDRALETLSPANHKIQFDRAAATSHSENNPICQEQTSIAARSPLRLQKRHMALTPTPRTSLSARQEITIPKRNKGDRSDASDFSATRAVMSSPAVKRSVSNKENLEPLGTPLRNSSAYDILEAAVIEAATPPTQSHAQYADQPLIEDAVSSEDILQEMEEDVSVDAASPACTVVIESAEKTATQQPEQQPSDVPATSEDVQNVDVVTQTNAAAQSKTKKIPVVRITKAAQARIDLAHRPQDVPRAPAWGRPRESIGRASSVRRSSGPGQRIPSGGSATSSDDEKKVSIPHSKPRPMSMSFPTPPPPPKSKKAPTQSTFALPGEAVAAKLKAARLEREKKDDEPKVFKARPVPAMIKNAPVVRGTNTSRARESIGGAPTQPHLLAAHRRASSVAVVRPAEKRQSMSVRPSSGMKSIPAAVVKEVPAVSIRPSSRDKPTTLGADRPSTALANISKPRSPVDVARAALSKVESTVKSMKGREVFARTAFANETAEREKRAKEEATRKARAEAAERSRQLSREWAEKKRREKAESKIGVTPA</sequence>
<feature type="region of interest" description="Disordered" evidence="1">
    <location>
        <begin position="614"/>
        <end position="663"/>
    </location>
</feature>
<protein>
    <recommendedName>
        <fullName evidence="4">Carboxylesterase family protein</fullName>
    </recommendedName>
</protein>
<feature type="region of interest" description="Disordered" evidence="1">
    <location>
        <begin position="482"/>
        <end position="538"/>
    </location>
</feature>
<feature type="compositionally biased region" description="Polar residues" evidence="1">
    <location>
        <begin position="99"/>
        <end position="112"/>
    </location>
</feature>